<reference evidence="1 2" key="1">
    <citation type="submission" date="2019-07" db="EMBL/GenBank/DDBJ databases">
        <title>Whole genome shotgun sequence of Rhodospirillum oryzae NBRC 107573.</title>
        <authorList>
            <person name="Hosoyama A."/>
            <person name="Uohara A."/>
            <person name="Ohji S."/>
            <person name="Ichikawa N."/>
        </authorList>
    </citation>
    <scope>NUCLEOTIDE SEQUENCE [LARGE SCALE GENOMIC DNA]</scope>
    <source>
        <strain evidence="1 2">NBRC 107573</strain>
    </source>
</reference>
<evidence type="ECO:0000313" key="2">
    <source>
        <dbReference type="Proteomes" id="UP000321567"/>
    </source>
</evidence>
<dbReference type="OrthoDB" id="3239452at2"/>
<accession>A0A512H4Z5</accession>
<dbReference type="AlphaFoldDB" id="A0A512H4Z5"/>
<protein>
    <submittedName>
        <fullName evidence="1">Uncharacterized protein</fullName>
    </submittedName>
</protein>
<sequence length="514" mass="55010">MVDETKKEEKASLIRNVAIGSASVETVNRYGSASAEYVKAYTGIDNELGKNLSRCHKKINNYSTPNEIAACQQAGFSAEVAVTANRNADNIIKGNENRFIRTDDMPVEFGNNHPVYDHVEIDSNGFVVPGSGSQMKFVKNSDRLLDKIAKGRDGGGNDLSRYLEAKLDLPTDQVEKAREHCTKQSQVLRQQADVLEAKGDTELANRKRTEAENYEKVRGNIRDSGITTKQARFYKEHPALATAMDIGKTSHGAGVEGAKCGVVIGGAISMVTNMIAVCQDDKELKQALLDTAVGAGKAAAVGYGTAFAGSVVKGLMQQSSIKCVRALSKTSLPSMVVAICLELADAVARYARGEIDGVEFLEVIGEKGSGMLAGGLGATLGQIAIPIPVVGGLIGGMVGYTLSSMLYGVSLTAFKEAKVARAEYLRTKALCEEARASMEAYRLQFRASFVAWLEKGRSELTECISKMDAAAGDGRMDDFALVAGDLAACMGKNLQFANKNEFDVFMTTDGDLVL</sequence>
<gene>
    <name evidence="1" type="ORF">ROR02_06290</name>
</gene>
<dbReference type="RefSeq" id="WP_147162551.1">
    <property type="nucleotide sequence ID" value="NZ_BJZO01000010.1"/>
</dbReference>
<proteinExistence type="predicted"/>
<keyword evidence="2" id="KW-1185">Reference proteome</keyword>
<comment type="caution">
    <text evidence="1">The sequence shown here is derived from an EMBL/GenBank/DDBJ whole genome shotgun (WGS) entry which is preliminary data.</text>
</comment>
<dbReference type="EMBL" id="BJZO01000010">
    <property type="protein sequence ID" value="GEO80498.1"/>
    <property type="molecule type" value="Genomic_DNA"/>
</dbReference>
<organism evidence="1 2">
    <name type="scientific">Pararhodospirillum oryzae</name>
    <dbReference type="NCBI Taxonomy" id="478448"/>
    <lineage>
        <taxon>Bacteria</taxon>
        <taxon>Pseudomonadati</taxon>
        <taxon>Pseudomonadota</taxon>
        <taxon>Alphaproteobacteria</taxon>
        <taxon>Rhodospirillales</taxon>
        <taxon>Rhodospirillaceae</taxon>
        <taxon>Pararhodospirillum</taxon>
    </lineage>
</organism>
<name>A0A512H4Z5_9PROT</name>
<dbReference type="Proteomes" id="UP000321567">
    <property type="component" value="Unassembled WGS sequence"/>
</dbReference>
<evidence type="ECO:0000313" key="1">
    <source>
        <dbReference type="EMBL" id="GEO80498.1"/>
    </source>
</evidence>